<feature type="compositionally biased region" description="Low complexity" evidence="1">
    <location>
        <begin position="83"/>
        <end position="101"/>
    </location>
</feature>
<comment type="caution">
    <text evidence="2">The sequence shown here is derived from an EMBL/GenBank/DDBJ whole genome shotgun (WGS) entry which is preliminary data.</text>
</comment>
<accession>A0AAN9UT96</accession>
<organism evidence="2 3">
    <name type="scientific">Diatrype stigma</name>
    <dbReference type="NCBI Taxonomy" id="117547"/>
    <lineage>
        <taxon>Eukaryota</taxon>
        <taxon>Fungi</taxon>
        <taxon>Dikarya</taxon>
        <taxon>Ascomycota</taxon>
        <taxon>Pezizomycotina</taxon>
        <taxon>Sordariomycetes</taxon>
        <taxon>Xylariomycetidae</taxon>
        <taxon>Xylariales</taxon>
        <taxon>Diatrypaceae</taxon>
        <taxon>Diatrype</taxon>
    </lineage>
</organism>
<sequence length="300" mass="32206">MSLARALTTRRAKQPSTDMGVFPQRSNTVARGHSHSGSIRNKISSPMELTHTTNMLAYHAPDLHPKSASSTASSKSASDDESSGSARTSTSSPPTSPDIPSVADRSTSPQPNHLSCYFTVPGQKPPTIDSEAPAIPKRSPSHVKKASYDQPAHKSVRYSNQSGTSVSTNGSLSLSRSASTSTAATSLSSISLSRKRSIPSLPSTPALPSSPPAARSSPSYRRAAERSDSHPFGPELSQLTEIAEDYGVKEKLNVVDEEEQELISRGLCRIRPEDYLSDIQELFATFFRPESTQAQAPVWI</sequence>
<evidence type="ECO:0000313" key="3">
    <source>
        <dbReference type="Proteomes" id="UP001320420"/>
    </source>
</evidence>
<evidence type="ECO:0000313" key="2">
    <source>
        <dbReference type="EMBL" id="KAK7751825.1"/>
    </source>
</evidence>
<feature type="compositionally biased region" description="Polar residues" evidence="1">
    <location>
        <begin position="24"/>
        <end position="44"/>
    </location>
</feature>
<reference evidence="2 3" key="1">
    <citation type="submission" date="2024-02" db="EMBL/GenBank/DDBJ databases">
        <title>De novo assembly and annotation of 12 fungi associated with fruit tree decline syndrome in Ontario, Canada.</title>
        <authorList>
            <person name="Sulman M."/>
            <person name="Ellouze W."/>
            <person name="Ilyukhin E."/>
        </authorList>
    </citation>
    <scope>NUCLEOTIDE SEQUENCE [LARGE SCALE GENOMIC DNA]</scope>
    <source>
        <strain evidence="2 3">M11/M66-122</strain>
    </source>
</reference>
<feature type="compositionally biased region" description="Polar residues" evidence="1">
    <location>
        <begin position="104"/>
        <end position="113"/>
    </location>
</feature>
<dbReference type="AlphaFoldDB" id="A0AAN9UT96"/>
<keyword evidence="3" id="KW-1185">Reference proteome</keyword>
<name>A0AAN9UT96_9PEZI</name>
<feature type="compositionally biased region" description="Low complexity" evidence="1">
    <location>
        <begin position="162"/>
        <end position="221"/>
    </location>
</feature>
<dbReference type="EMBL" id="JAKJXP020000044">
    <property type="protein sequence ID" value="KAK7751825.1"/>
    <property type="molecule type" value="Genomic_DNA"/>
</dbReference>
<feature type="region of interest" description="Disordered" evidence="1">
    <location>
        <begin position="61"/>
        <end position="236"/>
    </location>
</feature>
<evidence type="ECO:0000256" key="1">
    <source>
        <dbReference type="SAM" id="MobiDB-lite"/>
    </source>
</evidence>
<feature type="compositionally biased region" description="Low complexity" evidence="1">
    <location>
        <begin position="67"/>
        <end position="76"/>
    </location>
</feature>
<gene>
    <name evidence="2" type="ORF">SLS62_006126</name>
</gene>
<proteinExistence type="predicted"/>
<dbReference type="Proteomes" id="UP001320420">
    <property type="component" value="Unassembled WGS sequence"/>
</dbReference>
<feature type="region of interest" description="Disordered" evidence="1">
    <location>
        <begin position="1"/>
        <end position="45"/>
    </location>
</feature>
<protein>
    <submittedName>
        <fullName evidence="2">Uncharacterized protein</fullName>
    </submittedName>
</protein>